<evidence type="ECO:0000313" key="1">
    <source>
        <dbReference type="WBParaSite" id="GPUH_0000606301-mRNA-1"/>
    </source>
</evidence>
<dbReference type="Gene3D" id="2.130.10.10">
    <property type="entry name" value="YVTN repeat-like/Quinoprotein amine dehydrogenase"/>
    <property type="match status" value="1"/>
</dbReference>
<organism evidence="1">
    <name type="scientific">Gongylonema pulchrum</name>
    <dbReference type="NCBI Taxonomy" id="637853"/>
    <lineage>
        <taxon>Eukaryota</taxon>
        <taxon>Metazoa</taxon>
        <taxon>Ecdysozoa</taxon>
        <taxon>Nematoda</taxon>
        <taxon>Chromadorea</taxon>
        <taxon>Rhabditida</taxon>
        <taxon>Spirurina</taxon>
        <taxon>Spiruromorpha</taxon>
        <taxon>Spiruroidea</taxon>
        <taxon>Gongylonematidae</taxon>
        <taxon>Gongylonema</taxon>
    </lineage>
</organism>
<accession>A0A183DBG4</accession>
<dbReference type="AlphaFoldDB" id="A0A183DBG4"/>
<name>A0A183DBG4_9BILA</name>
<proteinExistence type="predicted"/>
<dbReference type="WBParaSite" id="GPUH_0000606301-mRNA-1">
    <property type="protein sequence ID" value="GPUH_0000606301-mRNA-1"/>
    <property type="gene ID" value="GPUH_0000606301"/>
</dbReference>
<reference evidence="1" key="1">
    <citation type="submission" date="2016-06" db="UniProtKB">
        <authorList>
            <consortium name="WormBaseParasite"/>
        </authorList>
    </citation>
    <scope>IDENTIFICATION</scope>
</reference>
<protein>
    <submittedName>
        <fullName evidence="1">DUF663 domain-containing protein</fullName>
    </submittedName>
</protein>
<sequence length="119" mass="13140">LLAFDNAKLSIVGVSPAERCLKTISLHCFEDEMLKDGFTKDLSSPVIRVDPGQRCAVMLIFGRRIRPFTKIVNTFRTFYLGVPTVGGLFSHSSFCRPAISGFRSSITAIEALNRSQGQN</sequence>
<dbReference type="InterPro" id="IPR015943">
    <property type="entry name" value="WD40/YVTN_repeat-like_dom_sf"/>
</dbReference>